<dbReference type="AlphaFoldDB" id="C3YTP7"/>
<dbReference type="InterPro" id="IPR016186">
    <property type="entry name" value="C-type_lectin-like/link_sf"/>
</dbReference>
<reference evidence="3" key="1">
    <citation type="journal article" date="2008" name="Nature">
        <title>The amphioxus genome and the evolution of the chordate karyotype.</title>
        <authorList>
            <consortium name="US DOE Joint Genome Institute (JGI-PGF)"/>
            <person name="Putnam N.H."/>
            <person name="Butts T."/>
            <person name="Ferrier D.E.K."/>
            <person name="Furlong R.F."/>
            <person name="Hellsten U."/>
            <person name="Kawashima T."/>
            <person name="Robinson-Rechavi M."/>
            <person name="Shoguchi E."/>
            <person name="Terry A."/>
            <person name="Yu J.-K."/>
            <person name="Benito-Gutierrez E.L."/>
            <person name="Dubchak I."/>
            <person name="Garcia-Fernandez J."/>
            <person name="Gibson-Brown J.J."/>
            <person name="Grigoriev I.V."/>
            <person name="Horton A.C."/>
            <person name="de Jong P.J."/>
            <person name="Jurka J."/>
            <person name="Kapitonov V.V."/>
            <person name="Kohara Y."/>
            <person name="Kuroki Y."/>
            <person name="Lindquist E."/>
            <person name="Lucas S."/>
            <person name="Osoegawa K."/>
            <person name="Pennacchio L.A."/>
            <person name="Salamov A.A."/>
            <person name="Satou Y."/>
            <person name="Sauka-Spengler T."/>
            <person name="Schmutz J."/>
            <person name="Shin-I T."/>
            <person name="Toyoda A."/>
            <person name="Bronner-Fraser M."/>
            <person name="Fujiyama A."/>
            <person name="Holland L.Z."/>
            <person name="Holland P.W.H."/>
            <person name="Satoh N."/>
            <person name="Rokhsar D.S."/>
        </authorList>
    </citation>
    <scope>NUCLEOTIDE SEQUENCE [LARGE SCALE GENOMIC DNA]</scope>
    <source>
        <strain evidence="3">S238N-H82</strain>
        <tissue evidence="3">Testes</tissue>
    </source>
</reference>
<dbReference type="Pfam" id="PF00059">
    <property type="entry name" value="Lectin_C"/>
    <property type="match status" value="1"/>
</dbReference>
<dbReference type="Gene3D" id="3.10.100.10">
    <property type="entry name" value="Mannose-Binding Protein A, subunit A"/>
    <property type="match status" value="1"/>
</dbReference>
<dbReference type="InterPro" id="IPR001304">
    <property type="entry name" value="C-type_lectin-like"/>
</dbReference>
<feature type="chain" id="PRO_5002935985" description="C-type lectin domain-containing protein" evidence="1">
    <location>
        <begin position="20"/>
        <end position="164"/>
    </location>
</feature>
<gene>
    <name evidence="3" type="ORF">BRAFLDRAFT_66671</name>
</gene>
<dbReference type="InterPro" id="IPR016187">
    <property type="entry name" value="CTDL_fold"/>
</dbReference>
<dbReference type="SMART" id="SM00034">
    <property type="entry name" value="CLECT"/>
    <property type="match status" value="1"/>
</dbReference>
<dbReference type="SUPFAM" id="SSF56436">
    <property type="entry name" value="C-type lectin-like"/>
    <property type="match status" value="1"/>
</dbReference>
<dbReference type="PANTHER" id="PTHR22801:SF63">
    <property type="entry name" value="C-TYPE LECTIN DOMAIN-CONTAINING PROTEIN"/>
    <property type="match status" value="1"/>
</dbReference>
<evidence type="ECO:0000313" key="3">
    <source>
        <dbReference type="EMBL" id="EEN56174.1"/>
    </source>
</evidence>
<evidence type="ECO:0000256" key="1">
    <source>
        <dbReference type="SAM" id="SignalP"/>
    </source>
</evidence>
<dbReference type="CDD" id="cd00037">
    <property type="entry name" value="CLECT"/>
    <property type="match status" value="1"/>
</dbReference>
<dbReference type="InterPro" id="IPR050801">
    <property type="entry name" value="Ca-Dep_Lectins_ImmuneDev"/>
</dbReference>
<evidence type="ECO:0000259" key="2">
    <source>
        <dbReference type="PROSITE" id="PS50041"/>
    </source>
</evidence>
<proteinExistence type="predicted"/>
<dbReference type="InParanoid" id="C3YTP7"/>
<organism>
    <name type="scientific">Branchiostoma floridae</name>
    <name type="common">Florida lancelet</name>
    <name type="synonym">Amphioxus</name>
    <dbReference type="NCBI Taxonomy" id="7739"/>
    <lineage>
        <taxon>Eukaryota</taxon>
        <taxon>Metazoa</taxon>
        <taxon>Chordata</taxon>
        <taxon>Cephalochordata</taxon>
        <taxon>Leptocardii</taxon>
        <taxon>Amphioxiformes</taxon>
        <taxon>Branchiostomatidae</taxon>
        <taxon>Branchiostoma</taxon>
    </lineage>
</organism>
<name>C3YTP7_BRAFL</name>
<feature type="signal peptide" evidence="1">
    <location>
        <begin position="1"/>
        <end position="19"/>
    </location>
</feature>
<feature type="domain" description="C-type lectin" evidence="2">
    <location>
        <begin position="38"/>
        <end position="159"/>
    </location>
</feature>
<dbReference type="EMBL" id="GG666552">
    <property type="protein sequence ID" value="EEN56174.1"/>
    <property type="molecule type" value="Genomic_DNA"/>
</dbReference>
<sequence length="164" mass="19300">MKAVLGFVSAILVTHVCSATSDCQLQNPTFQTDDFYVYNGICHWFSVNMAWSNYTSARTFCSRRGARLVTIKDSAKQQWLESLFTTNSLPRRNFWIGLDDLDEKNFKWSDGSAFDVANDYNNWYKPLKHHKLRDCALLHRVGKKWVLVSCRRRFRYICEILRQE</sequence>
<keyword evidence="1" id="KW-0732">Signal</keyword>
<dbReference type="PANTHER" id="PTHR22801">
    <property type="entry name" value="LITHOSTATHINE"/>
    <property type="match status" value="1"/>
</dbReference>
<dbReference type="PROSITE" id="PS50041">
    <property type="entry name" value="C_TYPE_LECTIN_2"/>
    <property type="match status" value="1"/>
</dbReference>
<protein>
    <recommendedName>
        <fullName evidence="2">C-type lectin domain-containing protein</fullName>
    </recommendedName>
</protein>
<accession>C3YTP7</accession>